<protein>
    <recommendedName>
        <fullName evidence="3">Capsule biosynthesis protein CapB</fullName>
    </recommendedName>
</protein>
<name>A0A8J7QCW7_9BACT</name>
<dbReference type="GO" id="GO:0045227">
    <property type="term" value="P:capsule polysaccharide biosynthetic process"/>
    <property type="evidence" value="ECO:0007669"/>
    <property type="project" value="InterPro"/>
</dbReference>
<evidence type="ECO:0008006" key="3">
    <source>
        <dbReference type="Google" id="ProtNLM"/>
    </source>
</evidence>
<reference evidence="1" key="1">
    <citation type="submission" date="2021-03" db="EMBL/GenBank/DDBJ databases">
        <authorList>
            <person name="Wang G."/>
        </authorList>
    </citation>
    <scope>NUCLEOTIDE SEQUENCE</scope>
    <source>
        <strain evidence="1">KCTC 12899</strain>
    </source>
</reference>
<dbReference type="InterPro" id="IPR008337">
    <property type="entry name" value="Capsule_biosynth_CapB"/>
</dbReference>
<dbReference type="Proteomes" id="UP000664417">
    <property type="component" value="Unassembled WGS sequence"/>
</dbReference>
<dbReference type="EMBL" id="JAFREP010000021">
    <property type="protein sequence ID" value="MBO1321105.1"/>
    <property type="molecule type" value="Genomic_DNA"/>
</dbReference>
<sequence length="1406" mass="158585">MMAKSGRSPDRAKRRPAWLDRARLQRLEATFTLGMLSHWQRVERRRIRQTVRAFLNWVVDNALPLDDGDGWSVAREMCRFLTRELRRRRQLVQQYHQDYQAFQNRNSRAASRSERRDYLLTFARQLGARGWRLIGDRRALRRHLDADALADRYMLRVREQERAMVFCLERYGVLAAAVLAKAPDKADALWAQLEIEGSCRELWDYAGNPMLRKEAFTALTRSLAVLSPAQIDRVVSDQTVHAVYRASMEKREQVWYHLEAIKLLARLAPDSFDKVLVRWFDENEAGDAIFFRARTAKLWGELLPDRPELSERAMVIAGDRSPHVRQAFAEAVCGGEPEFARMWLAQLACCDPSEPVRAAALLQMGRNANKLGLASVCDLVEEALLNNDDPFVLRVACQVARMLATAHREADRPAFYQRLCGWFAGLRTRLGDACPDQVDRELSQTLEHVWLQQEQGYQADVALLRARLRLTRPGRTAVLPPGLRRLEPAVLGRVLAVLAMEGFGLDVEVGRRVRRGPVFGFRWWRFLHELRHPDPAKRTTTSHLVGRVTPSLLRAPSPLLGELAPANVPGEPLVNGREGGWRPFLPLVDDVLSLLDGHLFRRAMRFYTSEGVTVVTAPRGFWRRLRAFATLTRRFPHYAGLRNSVGDGGTSEAAYVVSLRKLGFEVSLEATDPQRPVRPGVAKYFQLPAPVLEPGLFRRLQDYLVSVYGNTLHELIVFLVLASAAFLTRHCYNNGRIRWARRRLPLVIGGWGTRGKSGTERLKAALFSAMGFSVFSKTTGCEAMFVYGAPFEKLLEMPLFRPFDKASIWEQGDVVRLAAGFGCEVFLWECMALRDTYVSILQRQWMRDDFATITNTYPDHEDIQGPAGYNIPRVMTEFIPKKATLFTSEESMLPILEDAAGRLGTDLHAVGWLEAGLLTPDVLARFPYEEHPYNIALVLAMAAHLGIERDFALREMADHVVPDLGVLKTFAPAPIQGRRLVFANGMSANERHGCLSNWRRLGWLEVSLDDHPDTLIGGVVNNRADRISRSQIFAGLMVKDLAVDRLFLIGSNLAGLQGYLADSWAAFAEDLRLVGTARTPRERFAGVALRLRIPHTEQQVRARLACMLAAVLPESTDDAQRAALAAHWAQPTALAEALAALDDVAVDWVDRFYAPLLDQYQRYQKLLAAAEAGDEAWESAAKKQLEQWFFAKIVVIEDFYATGDQIIQTIIDHTPPGMTHRVMGLQNIKGTGLDFVYRFQDWAKTHDAVVQLTDGDVDAFGEGLKHLLTKRGYGLLEIEQAAAGIEAAKHRSIAQNERFQAQLAVIETRFRQARADLARRLQVTVQQEALLPRLVHAIETFVDLGDAVRRRKQAHALYRDLVNGRISRAAALNELAELNRRQKGGWLWKRLTALRKGRGGGGDDAV</sequence>
<dbReference type="PRINTS" id="PR01758">
    <property type="entry name" value="CAPSULEPROTB"/>
</dbReference>
<dbReference type="GO" id="GO:0016020">
    <property type="term" value="C:membrane"/>
    <property type="evidence" value="ECO:0007669"/>
    <property type="project" value="InterPro"/>
</dbReference>
<evidence type="ECO:0000313" key="1">
    <source>
        <dbReference type="EMBL" id="MBO1321105.1"/>
    </source>
</evidence>
<proteinExistence type="predicted"/>
<keyword evidence="2" id="KW-1185">Reference proteome</keyword>
<accession>A0A8J7QCW7</accession>
<dbReference type="RefSeq" id="WP_207861077.1">
    <property type="nucleotide sequence ID" value="NZ_JAFREP010000021.1"/>
</dbReference>
<evidence type="ECO:0000313" key="2">
    <source>
        <dbReference type="Proteomes" id="UP000664417"/>
    </source>
</evidence>
<comment type="caution">
    <text evidence="1">The sequence shown here is derived from an EMBL/GenBank/DDBJ whole genome shotgun (WGS) entry which is preliminary data.</text>
</comment>
<dbReference type="InterPro" id="IPR016024">
    <property type="entry name" value="ARM-type_fold"/>
</dbReference>
<dbReference type="SUPFAM" id="SSF48371">
    <property type="entry name" value="ARM repeat"/>
    <property type="match status" value="1"/>
</dbReference>
<organism evidence="1 2">
    <name type="scientific">Acanthopleuribacter pedis</name>
    <dbReference type="NCBI Taxonomy" id="442870"/>
    <lineage>
        <taxon>Bacteria</taxon>
        <taxon>Pseudomonadati</taxon>
        <taxon>Acidobacteriota</taxon>
        <taxon>Holophagae</taxon>
        <taxon>Acanthopleuribacterales</taxon>
        <taxon>Acanthopleuribacteraceae</taxon>
        <taxon>Acanthopleuribacter</taxon>
    </lineage>
</organism>
<gene>
    <name evidence="1" type="ORF">J3U88_21680</name>
</gene>